<gene>
    <name evidence="1" type="ORF">MNB_SUP05-11-577</name>
</gene>
<dbReference type="GO" id="GO:0032259">
    <property type="term" value="P:methylation"/>
    <property type="evidence" value="ECO:0007669"/>
    <property type="project" value="UniProtKB-KW"/>
</dbReference>
<proteinExistence type="predicted"/>
<name>A0A1W1DCW6_9ZZZZ</name>
<organism evidence="1">
    <name type="scientific">hydrothermal vent metagenome</name>
    <dbReference type="NCBI Taxonomy" id="652676"/>
    <lineage>
        <taxon>unclassified sequences</taxon>
        <taxon>metagenomes</taxon>
        <taxon>ecological metagenomes</taxon>
    </lineage>
</organism>
<keyword evidence="1" id="KW-0808">Transferase</keyword>
<accession>A0A1W1DCW6</accession>
<evidence type="ECO:0000313" key="1">
    <source>
        <dbReference type="EMBL" id="SFV78979.1"/>
    </source>
</evidence>
<reference evidence="1" key="1">
    <citation type="submission" date="2016-10" db="EMBL/GenBank/DDBJ databases">
        <authorList>
            <person name="de Groot N.N."/>
        </authorList>
    </citation>
    <scope>NUCLEOTIDE SEQUENCE</scope>
</reference>
<dbReference type="EMBL" id="FPHS01000082">
    <property type="protein sequence ID" value="SFV78979.1"/>
    <property type="molecule type" value="Genomic_DNA"/>
</dbReference>
<keyword evidence="1" id="KW-0489">Methyltransferase</keyword>
<keyword evidence="1" id="KW-0830">Ubiquinone</keyword>
<dbReference type="GO" id="GO:0061542">
    <property type="term" value="F:3-demethylubiquinol 3-O-methyltransferase activity"/>
    <property type="evidence" value="ECO:0007669"/>
    <property type="project" value="UniProtKB-EC"/>
</dbReference>
<protein>
    <submittedName>
        <fullName evidence="1">3-demethylubiquinone-9 3-methyltransferase</fullName>
        <ecNumber evidence="1">2.1.1.64</ecNumber>
    </submittedName>
</protein>
<dbReference type="EC" id="2.1.1.64" evidence="1"/>
<dbReference type="AlphaFoldDB" id="A0A1W1DCW6"/>
<sequence>MDEWARHSNLSLKGMIGMTYNPFTKVYKLEDDVSVNYLCHYSN</sequence>